<proteinExistence type="predicted"/>
<name>A0AAD6X320_9AGAR</name>
<dbReference type="Pfam" id="PF18803">
    <property type="entry name" value="CxC2"/>
    <property type="match status" value="1"/>
</dbReference>
<dbReference type="Proteomes" id="UP001218188">
    <property type="component" value="Unassembled WGS sequence"/>
</dbReference>
<dbReference type="EMBL" id="JARJCM010000068">
    <property type="protein sequence ID" value="KAJ7033006.1"/>
    <property type="molecule type" value="Genomic_DNA"/>
</dbReference>
<reference evidence="2" key="1">
    <citation type="submission" date="2023-03" db="EMBL/GenBank/DDBJ databases">
        <title>Massive genome expansion in bonnet fungi (Mycena s.s.) driven by repeated elements and novel gene families across ecological guilds.</title>
        <authorList>
            <consortium name="Lawrence Berkeley National Laboratory"/>
            <person name="Harder C.B."/>
            <person name="Miyauchi S."/>
            <person name="Viragh M."/>
            <person name="Kuo A."/>
            <person name="Thoen E."/>
            <person name="Andreopoulos B."/>
            <person name="Lu D."/>
            <person name="Skrede I."/>
            <person name="Drula E."/>
            <person name="Henrissat B."/>
            <person name="Morin E."/>
            <person name="Kohler A."/>
            <person name="Barry K."/>
            <person name="LaButti K."/>
            <person name="Morin E."/>
            <person name="Salamov A."/>
            <person name="Lipzen A."/>
            <person name="Mereny Z."/>
            <person name="Hegedus B."/>
            <person name="Baldrian P."/>
            <person name="Stursova M."/>
            <person name="Weitz H."/>
            <person name="Taylor A."/>
            <person name="Grigoriev I.V."/>
            <person name="Nagy L.G."/>
            <person name="Martin F."/>
            <person name="Kauserud H."/>
        </authorList>
    </citation>
    <scope>NUCLEOTIDE SEQUENCE</scope>
    <source>
        <strain evidence="2">CBHHK200</strain>
    </source>
</reference>
<gene>
    <name evidence="2" type="ORF">C8F04DRAFT_1261347</name>
</gene>
<evidence type="ECO:0000313" key="3">
    <source>
        <dbReference type="Proteomes" id="UP001218188"/>
    </source>
</evidence>
<keyword evidence="3" id="KW-1185">Reference proteome</keyword>
<dbReference type="AlphaFoldDB" id="A0AAD6X320"/>
<evidence type="ECO:0000313" key="2">
    <source>
        <dbReference type="EMBL" id="KAJ7033006.1"/>
    </source>
</evidence>
<feature type="domain" description="CxC2-like cysteine cluster KDZ transposase-associated" evidence="1">
    <location>
        <begin position="84"/>
        <end position="155"/>
    </location>
</feature>
<organism evidence="2 3">
    <name type="scientific">Mycena alexandri</name>
    <dbReference type="NCBI Taxonomy" id="1745969"/>
    <lineage>
        <taxon>Eukaryota</taxon>
        <taxon>Fungi</taxon>
        <taxon>Dikarya</taxon>
        <taxon>Basidiomycota</taxon>
        <taxon>Agaricomycotina</taxon>
        <taxon>Agaricomycetes</taxon>
        <taxon>Agaricomycetidae</taxon>
        <taxon>Agaricales</taxon>
        <taxon>Marasmiineae</taxon>
        <taxon>Mycenaceae</taxon>
        <taxon>Mycena</taxon>
    </lineage>
</organism>
<sequence>MDPAFQDMDFIDILKLEEEGNGRLKMPENRPTRCERCDVETNGLYRCRTCFWPRFNCRACTLAAHAEHPLHRIESWPGFQGASLASLGLVVYLGHGGDKCPKGVTDADFTIVGLDGAHDINLNFCACEKAPARQEMQLESMRLHGWRNQHTALDFEIARYREDLGLISRKQETKRRRKVSQVLQSSYS</sequence>
<protein>
    <recommendedName>
        <fullName evidence="1">CxC2-like cysteine cluster KDZ transposase-associated domain-containing protein</fullName>
    </recommendedName>
</protein>
<accession>A0AAD6X320</accession>
<dbReference type="InterPro" id="IPR041457">
    <property type="entry name" value="CxC2_KDZ-assoc"/>
</dbReference>
<comment type="caution">
    <text evidence="2">The sequence shown here is derived from an EMBL/GenBank/DDBJ whole genome shotgun (WGS) entry which is preliminary data.</text>
</comment>
<evidence type="ECO:0000259" key="1">
    <source>
        <dbReference type="Pfam" id="PF18803"/>
    </source>
</evidence>